<accession>A0A8S5N3X6</accession>
<name>A0A8S5N3X6_9CAUD</name>
<proteinExistence type="predicted"/>
<sequence>MTVTQCRSAYKKLVNEYQKIKNGAYCHECGKFKGRDKFYKSPKTASGLIPVCKECLYKIGTGYDEKTKETHETRETVIEAMKKADLPFLEDLYDNSCSAITNEVSGKKRGTGYSQMITCLQSLPQYFGMTFDQSDFGEQNVNDVTTDVAENFEKKPQQVSEDVEDMYIKNKRSVLRMLGYDPFIYEEEEDKPLLYSKLVNYFDDSLKDDGFKLEAVIEIVQSFKDVKHINDTLAQYTKQLQTHPEMIATVKSLTQTKKDMLSSALALAKDNGISENNNNRKSKGAGTLTGIIKELQEMDLDGSEVNTFDYETNMAIEDIMTRNHQNQLKQLNPDENDWEKEVIHQKGLLFNLQKERDNAVEFSRLLKKENKDLKDFLFEKGLIDEKGQVIEDG</sequence>
<dbReference type="EMBL" id="BK015049">
    <property type="protein sequence ID" value="DAD88843.1"/>
    <property type="molecule type" value="Genomic_DNA"/>
</dbReference>
<organism evidence="1">
    <name type="scientific">Siphoviridae sp. ctRuT6</name>
    <dbReference type="NCBI Taxonomy" id="2826339"/>
    <lineage>
        <taxon>Viruses</taxon>
        <taxon>Duplodnaviria</taxon>
        <taxon>Heunggongvirae</taxon>
        <taxon>Uroviricota</taxon>
        <taxon>Caudoviricetes</taxon>
    </lineage>
</organism>
<evidence type="ECO:0000313" key="1">
    <source>
        <dbReference type="EMBL" id="DAD88843.1"/>
    </source>
</evidence>
<reference evidence="1" key="1">
    <citation type="journal article" date="2021" name="Proc. Natl. Acad. Sci. U.S.A.">
        <title>A Catalog of Tens of Thousands of Viruses from Human Metagenomes Reveals Hidden Associations with Chronic Diseases.</title>
        <authorList>
            <person name="Tisza M.J."/>
            <person name="Buck C.B."/>
        </authorList>
    </citation>
    <scope>NUCLEOTIDE SEQUENCE</scope>
    <source>
        <strain evidence="1">CtRuT6</strain>
    </source>
</reference>
<protein>
    <submittedName>
        <fullName evidence="1">Stc1 domain</fullName>
    </submittedName>
</protein>